<dbReference type="Pfam" id="PF09586">
    <property type="entry name" value="YfhO"/>
    <property type="match status" value="1"/>
</dbReference>
<feature type="transmembrane region" description="Helical" evidence="1">
    <location>
        <begin position="247"/>
        <end position="267"/>
    </location>
</feature>
<organism evidence="2 3">
    <name type="scientific">Candidatus Gottesmanbacteria bacterium CG1_02_37_22</name>
    <dbReference type="NCBI Taxonomy" id="1805209"/>
    <lineage>
        <taxon>Bacteria</taxon>
        <taxon>Candidatus Gottesmaniibacteriota</taxon>
    </lineage>
</organism>
<dbReference type="PANTHER" id="PTHR38454">
    <property type="entry name" value="INTEGRAL MEMBRANE PROTEIN-RELATED"/>
    <property type="match status" value="1"/>
</dbReference>
<dbReference type="STRING" id="1805209.AUJ73_01985"/>
<keyword evidence="1" id="KW-0812">Transmembrane</keyword>
<accession>A0A1J4TVF0</accession>
<evidence type="ECO:0000256" key="1">
    <source>
        <dbReference type="SAM" id="Phobius"/>
    </source>
</evidence>
<feature type="transmembrane region" description="Helical" evidence="1">
    <location>
        <begin position="221"/>
        <end position="238"/>
    </location>
</feature>
<keyword evidence="1" id="KW-0472">Membrane</keyword>
<feature type="transmembrane region" description="Helical" evidence="1">
    <location>
        <begin position="466"/>
        <end position="485"/>
    </location>
</feature>
<feature type="transmembrane region" description="Helical" evidence="1">
    <location>
        <begin position="389"/>
        <end position="410"/>
    </location>
</feature>
<dbReference type="AlphaFoldDB" id="A0A1J4TVF0"/>
<comment type="caution">
    <text evidence="2">The sequence shown here is derived from an EMBL/GenBank/DDBJ whole genome shotgun (WGS) entry which is preliminary data.</text>
</comment>
<evidence type="ECO:0000313" key="2">
    <source>
        <dbReference type="EMBL" id="OIO14573.1"/>
    </source>
</evidence>
<gene>
    <name evidence="2" type="ORF">AUJ73_01985</name>
</gene>
<reference evidence="2 3" key="1">
    <citation type="journal article" date="2016" name="Environ. Microbiol.">
        <title>Genomic resolution of a cold subsurface aquifer community provides metabolic insights for novel microbes adapted to high CO concentrations.</title>
        <authorList>
            <person name="Probst A.J."/>
            <person name="Castelle C.J."/>
            <person name="Singh A."/>
            <person name="Brown C.T."/>
            <person name="Anantharaman K."/>
            <person name="Sharon I."/>
            <person name="Hug L.A."/>
            <person name="Burstein D."/>
            <person name="Emerson J.B."/>
            <person name="Thomas B.C."/>
            <person name="Banfield J.F."/>
        </authorList>
    </citation>
    <scope>NUCLEOTIDE SEQUENCE [LARGE SCALE GENOMIC DNA]</scope>
    <source>
        <strain evidence="2">CG1_02_37_22</strain>
    </source>
</reference>
<evidence type="ECO:0008006" key="4">
    <source>
        <dbReference type="Google" id="ProtNLM"/>
    </source>
</evidence>
<feature type="transmembrane region" description="Helical" evidence="1">
    <location>
        <begin position="179"/>
        <end position="194"/>
    </location>
</feature>
<dbReference type="Proteomes" id="UP000183120">
    <property type="component" value="Unassembled WGS sequence"/>
</dbReference>
<name>A0A1J4TVF0_9BACT</name>
<dbReference type="InterPro" id="IPR018580">
    <property type="entry name" value="Uncharacterised_YfhO"/>
</dbReference>
<feature type="transmembrane region" description="Helical" evidence="1">
    <location>
        <begin position="326"/>
        <end position="343"/>
    </location>
</feature>
<feature type="transmembrane region" description="Helical" evidence="1">
    <location>
        <begin position="348"/>
        <end position="369"/>
    </location>
</feature>
<feature type="transmembrane region" description="Helical" evidence="1">
    <location>
        <begin position="490"/>
        <end position="508"/>
    </location>
</feature>
<feature type="transmembrane region" description="Helical" evidence="1">
    <location>
        <begin position="119"/>
        <end position="142"/>
    </location>
</feature>
<feature type="transmembrane region" description="Helical" evidence="1">
    <location>
        <begin position="419"/>
        <end position="438"/>
    </location>
</feature>
<feature type="transmembrane region" description="Helical" evidence="1">
    <location>
        <begin position="199"/>
        <end position="215"/>
    </location>
</feature>
<sequence length="782" mass="90437">MSKVFQIFISKYASGAKSLLKSSLFYEIVILIVLIIIVLFFSFSHILEKPFYYFASDISTQYYPWWVYTNQKLHALNIPSRNEFYLMGSTPYAARGAGVFYPIQWIFHIILNAKDNLDFAYFAFFVQQLMHYILGGVFFYLFTRFGLKLNKHASCLSSLAYVFSGSFMARLVHPEYQQSLVWYPLLFMFFILFVRNNRGIFALLDAVVLSLLILSGHPQIVYYYLGFFLFFAFGFINMQTSANKPRLAMITIGITVWGILLSSIQIIPTLEFTKYAARLYPETTLRNLANSLHPLYYLTMLIPKLFGRHREGYWGSEYPWGNWDNYLYIGVLSSIFLIFSLFWKNKPILRLFIFGAFLSFFLSLGKYFWPSAVANQNMPMSSSLSWVNRITMVFHFFIITLSGIGAHVFLEMKGEYRKYIYSFIFLIVTGSFLMWMSGHPEFVYSLQPAGRPAPNINALSTALESVGRSSEFFFISLFLMLYYLIKRRKWVAYAFIALLLIDLIPVGYDFNPIEPAYSTPQQMYGVSQNIELIKKDKDIFRVDGLEPSNIGLIQNIQTTAGYSTISTQAYQRLIPFINKRYPNLLDMANVKYIVSPENDFSPDHFTRLAPNLWRNDKVLPRVFFSNNAKYIASEQETIRLMTEPSYDPREKVFLGSIPSTEDQRFEDKSIQNTVNSRIDIRNYSSDNIEISVDSKGNGFLFLSEFQYPGWTAYLDGERHDLIPANVSFYALPVPAGKHSVSFQFIPYSTIIGGIISILSLTVTFIVLVIPNYRRSLQKHIIK</sequence>
<keyword evidence="1" id="KW-1133">Transmembrane helix</keyword>
<proteinExistence type="predicted"/>
<feature type="transmembrane region" description="Helical" evidence="1">
    <location>
        <begin position="24"/>
        <end position="47"/>
    </location>
</feature>
<evidence type="ECO:0000313" key="3">
    <source>
        <dbReference type="Proteomes" id="UP000183120"/>
    </source>
</evidence>
<dbReference type="EMBL" id="MNUY01000030">
    <property type="protein sequence ID" value="OIO14573.1"/>
    <property type="molecule type" value="Genomic_DNA"/>
</dbReference>
<dbReference type="PANTHER" id="PTHR38454:SF1">
    <property type="entry name" value="INTEGRAL MEMBRANE PROTEIN"/>
    <property type="match status" value="1"/>
</dbReference>
<feature type="transmembrane region" description="Helical" evidence="1">
    <location>
        <begin position="744"/>
        <end position="769"/>
    </location>
</feature>
<protein>
    <recommendedName>
        <fullName evidence="4">Membrane protein 6-pyruvoyl-tetrahydropterin synthase-related domain-containing protein</fullName>
    </recommendedName>
</protein>